<keyword evidence="2" id="KW-1133">Transmembrane helix</keyword>
<protein>
    <submittedName>
        <fullName evidence="3">Uncharacterized protein</fullName>
    </submittedName>
</protein>
<feature type="compositionally biased region" description="Basic and acidic residues" evidence="1">
    <location>
        <begin position="304"/>
        <end position="317"/>
    </location>
</feature>
<feature type="transmembrane region" description="Helical" evidence="2">
    <location>
        <begin position="12"/>
        <end position="36"/>
    </location>
</feature>
<dbReference type="Proteomes" id="UP000054624">
    <property type="component" value="Unassembled WGS sequence"/>
</dbReference>
<evidence type="ECO:0000313" key="4">
    <source>
        <dbReference type="Proteomes" id="UP000054624"/>
    </source>
</evidence>
<reference evidence="4" key="1">
    <citation type="submission" date="2016-01" db="EMBL/GenBank/DDBJ databases">
        <authorList>
            <person name="Peeters Charlotte."/>
        </authorList>
    </citation>
    <scope>NUCLEOTIDE SEQUENCE [LARGE SCALE GENOMIC DNA]</scope>
</reference>
<name>A0A158A4I0_9BURK</name>
<feature type="transmembrane region" description="Helical" evidence="2">
    <location>
        <begin position="231"/>
        <end position="253"/>
    </location>
</feature>
<gene>
    <name evidence="3" type="ORF">AWB76_01740</name>
</gene>
<feature type="region of interest" description="Disordered" evidence="1">
    <location>
        <begin position="296"/>
        <end position="317"/>
    </location>
</feature>
<keyword evidence="2" id="KW-0472">Membrane</keyword>
<dbReference type="EMBL" id="FCOI02000004">
    <property type="protein sequence ID" value="SAK52645.1"/>
    <property type="molecule type" value="Genomic_DNA"/>
</dbReference>
<dbReference type="STRING" id="1777137.AWB76_01740"/>
<dbReference type="AlphaFoldDB" id="A0A158A4I0"/>
<feature type="transmembrane region" description="Helical" evidence="2">
    <location>
        <begin position="265"/>
        <end position="286"/>
    </location>
</feature>
<evidence type="ECO:0000256" key="2">
    <source>
        <dbReference type="SAM" id="Phobius"/>
    </source>
</evidence>
<accession>A0A158A4I0</accession>
<sequence>MKSLPGWISKTGMAILIAALSISAMWLFVAILVGVLNADFHNRSPQSITLRTEREHHVKVKIIVHKLLVEENAVEVSLLVQGDYAKLPKALQDRDPCYVLVYQDASDQDAPPKTFNVACKTAHIPGMADDRFSAETPPFKLTAYPSVEAYPFDDWEFFPMMTLITQAPVFSGAVFSIERMIPGKELSVSGDAYNWHIHLQRPAAEKVLVLTVGIAFLLLSLLISWRLFSGHIVLSGIQELLTLAGFVVAIAGLRDMLGVSRVAGVSLWEMAVIGVPMTALCLGMAYSTLRRMAKPPAVTPGDGSEAKQAARDQDSAS</sequence>
<keyword evidence="4" id="KW-1185">Reference proteome</keyword>
<dbReference type="RefSeq" id="WP_061159676.1">
    <property type="nucleotide sequence ID" value="NZ_FCOI02000004.1"/>
</dbReference>
<proteinExistence type="predicted"/>
<organism evidence="3 4">
    <name type="scientific">Caballeronia temeraria</name>
    <dbReference type="NCBI Taxonomy" id="1777137"/>
    <lineage>
        <taxon>Bacteria</taxon>
        <taxon>Pseudomonadati</taxon>
        <taxon>Pseudomonadota</taxon>
        <taxon>Betaproteobacteria</taxon>
        <taxon>Burkholderiales</taxon>
        <taxon>Burkholderiaceae</taxon>
        <taxon>Caballeronia</taxon>
    </lineage>
</organism>
<keyword evidence="2" id="KW-0812">Transmembrane</keyword>
<feature type="transmembrane region" description="Helical" evidence="2">
    <location>
        <begin position="207"/>
        <end position="225"/>
    </location>
</feature>
<evidence type="ECO:0000313" key="3">
    <source>
        <dbReference type="EMBL" id="SAK52645.1"/>
    </source>
</evidence>
<evidence type="ECO:0000256" key="1">
    <source>
        <dbReference type="SAM" id="MobiDB-lite"/>
    </source>
</evidence>